<dbReference type="PIRSF" id="PIRSF000412">
    <property type="entry name" value="SHMT"/>
    <property type="match status" value="1"/>
</dbReference>
<feature type="non-terminal residue" evidence="8">
    <location>
        <position position="379"/>
    </location>
</feature>
<dbReference type="InterPro" id="IPR015422">
    <property type="entry name" value="PyrdxlP-dep_Trfase_small"/>
</dbReference>
<comment type="pathway">
    <text evidence="2">One-carbon metabolism; tetrahydrofolate interconversion.</text>
</comment>
<dbReference type="Gene3D" id="3.90.1150.10">
    <property type="entry name" value="Aspartate Aminotransferase, domain 1"/>
    <property type="match status" value="1"/>
</dbReference>
<organism evidence="8">
    <name type="scientific">Trepomonas sp. PC1</name>
    <dbReference type="NCBI Taxonomy" id="1076344"/>
    <lineage>
        <taxon>Eukaryota</taxon>
        <taxon>Metamonada</taxon>
        <taxon>Diplomonadida</taxon>
        <taxon>Hexamitidae</taxon>
        <taxon>Hexamitinae</taxon>
        <taxon>Trepomonas</taxon>
    </lineage>
</organism>
<dbReference type="GO" id="GO:0032259">
    <property type="term" value="P:methylation"/>
    <property type="evidence" value="ECO:0007669"/>
    <property type="project" value="UniProtKB-KW"/>
</dbReference>
<dbReference type="Gene3D" id="3.40.640.10">
    <property type="entry name" value="Type I PLP-dependent aspartate aminotransferase-like (Major domain)"/>
    <property type="match status" value="1"/>
</dbReference>
<keyword evidence="8" id="KW-0808">Transferase</keyword>
<dbReference type="Pfam" id="PF00464">
    <property type="entry name" value="SHMT"/>
    <property type="match status" value="1"/>
</dbReference>
<evidence type="ECO:0000256" key="4">
    <source>
        <dbReference type="ARBA" id="ARBA00012256"/>
    </source>
</evidence>
<dbReference type="PANTHER" id="PTHR11680:SF35">
    <property type="entry name" value="SERINE HYDROXYMETHYLTRANSFERASE 1"/>
    <property type="match status" value="1"/>
</dbReference>
<dbReference type="GO" id="GO:0004372">
    <property type="term" value="F:glycine hydroxymethyltransferase activity"/>
    <property type="evidence" value="ECO:0007669"/>
    <property type="project" value="UniProtKB-EC"/>
</dbReference>
<dbReference type="AlphaFoldDB" id="T2B4B3"/>
<dbReference type="GO" id="GO:0019264">
    <property type="term" value="P:glycine biosynthetic process from serine"/>
    <property type="evidence" value="ECO:0007669"/>
    <property type="project" value="InterPro"/>
</dbReference>
<dbReference type="SUPFAM" id="SSF53383">
    <property type="entry name" value="PLP-dependent transferases"/>
    <property type="match status" value="1"/>
</dbReference>
<evidence type="ECO:0000256" key="2">
    <source>
        <dbReference type="ARBA" id="ARBA00004777"/>
    </source>
</evidence>
<evidence type="ECO:0000256" key="6">
    <source>
        <dbReference type="PIRSR" id="PIRSR000412-50"/>
    </source>
</evidence>
<dbReference type="GO" id="GO:0030170">
    <property type="term" value="F:pyridoxal phosphate binding"/>
    <property type="evidence" value="ECO:0007669"/>
    <property type="project" value="InterPro"/>
</dbReference>
<dbReference type="UniPathway" id="UPA00193"/>
<dbReference type="PANTHER" id="PTHR11680">
    <property type="entry name" value="SERINE HYDROXYMETHYLTRANSFERASE"/>
    <property type="match status" value="1"/>
</dbReference>
<keyword evidence="8" id="KW-0489">Methyltransferase</keyword>
<dbReference type="InterPro" id="IPR001085">
    <property type="entry name" value="Ser_HO-MeTrfase"/>
</dbReference>
<dbReference type="GO" id="GO:0008168">
    <property type="term" value="F:methyltransferase activity"/>
    <property type="evidence" value="ECO:0007669"/>
    <property type="project" value="UniProtKB-KW"/>
</dbReference>
<evidence type="ECO:0000256" key="3">
    <source>
        <dbReference type="ARBA" id="ARBA00006376"/>
    </source>
</evidence>
<keyword evidence="5 6" id="KW-0663">Pyridoxal phosphate</keyword>
<evidence type="ECO:0000259" key="7">
    <source>
        <dbReference type="Pfam" id="PF00464"/>
    </source>
</evidence>
<dbReference type="InterPro" id="IPR015421">
    <property type="entry name" value="PyrdxlP-dep_Trfase_major"/>
</dbReference>
<reference evidence="8" key="1">
    <citation type="journal article" date="2013" name="Nat. Commun.">
        <title>Hydrogenosomes in the diplomonad Spironucleus salmonicida.</title>
        <authorList>
            <person name="Jerlstrom-Hultqvist J."/>
            <person name="Einarsson E."/>
            <person name="Xu F."/>
            <person name="Hjort K."/>
            <person name="Ek B."/>
            <person name="Steinhauf D."/>
            <person name="Hultenby K."/>
            <person name="Bergquist J."/>
            <person name="Andersson J.O."/>
            <person name="Svard S.G."/>
        </authorList>
    </citation>
    <scope>NUCLEOTIDE SEQUENCE</scope>
</reference>
<evidence type="ECO:0000313" key="8">
    <source>
        <dbReference type="EMBL" id="AGV05440.1"/>
    </source>
</evidence>
<evidence type="ECO:0000313" key="9">
    <source>
        <dbReference type="EMBL" id="JAP94180.1"/>
    </source>
</evidence>
<gene>
    <name evidence="9" type="ORF">TPC1_13268</name>
</gene>
<evidence type="ECO:0000256" key="5">
    <source>
        <dbReference type="ARBA" id="ARBA00022898"/>
    </source>
</evidence>
<dbReference type="NCBIfam" id="NF000586">
    <property type="entry name" value="PRK00011.1"/>
    <property type="match status" value="1"/>
</dbReference>
<dbReference type="EC" id="2.1.2.1" evidence="4"/>
<feature type="modified residue" description="N6-(pyridoxal phosphate)lysine" evidence="6">
    <location>
        <position position="219"/>
    </location>
</feature>
<comment type="similarity">
    <text evidence="3">Belongs to the SHMT family.</text>
</comment>
<name>T2B4B3_9EUKA</name>
<dbReference type="EMBL" id="KF534704">
    <property type="protein sequence ID" value="AGV05440.1"/>
    <property type="molecule type" value="mRNA"/>
</dbReference>
<dbReference type="InterPro" id="IPR049943">
    <property type="entry name" value="Ser_HO-MeTrfase-like"/>
</dbReference>
<protein>
    <recommendedName>
        <fullName evidence="4">glycine hydroxymethyltransferase</fullName>
        <ecNumber evidence="4">2.1.2.1</ecNumber>
    </recommendedName>
</protein>
<accession>T2B4B3</accession>
<sequence length="379" mass="41739">NLQNLLNEEQNKQLSTINLIASENFTSKSVLEPLSSCLSNKYAEGLPGDRLYPGVEICDKIEILAINNLKKLFKLSDEWIINVQPLSGAPANLEMLISLVDIGSTIMMLTHNHGGHMSHGDKGSLIQKIYKVEEYYLSSEGLLDYDDIENQIVKHQPKLIFVGYSLYPRDIDYNKIKLICKAHNVHMHVDMAHIAGFIAAGLLNSPFEHADSVTTTTHKTMRGPRSGVIFSKKSCFHGVFPGIQAGPHMATIASVAQMAFECMQTQFVEYAKQTILNAKNAALIFQQNGLKVQTGGTDCHMIILEVEEGAENLLGKNGIYVNSVHSISGNYGIRLGFACVTSLGVKQEGVVNICHLIMQALNGVDVSSKVKKFTESFQK</sequence>
<dbReference type="GO" id="GO:0035999">
    <property type="term" value="P:tetrahydrofolate interconversion"/>
    <property type="evidence" value="ECO:0007669"/>
    <property type="project" value="UniProtKB-UniPathway"/>
</dbReference>
<dbReference type="InterPro" id="IPR039429">
    <property type="entry name" value="SHMT-like_dom"/>
</dbReference>
<comment type="cofactor">
    <cofactor evidence="1 6">
        <name>pyridoxal 5'-phosphate</name>
        <dbReference type="ChEBI" id="CHEBI:597326"/>
    </cofactor>
</comment>
<feature type="non-terminal residue" evidence="8">
    <location>
        <position position="1"/>
    </location>
</feature>
<reference evidence="9" key="2">
    <citation type="submission" date="2015-07" db="EMBL/GenBank/DDBJ databases">
        <title>Adaptation to a free-living lifestyle via gene acquisitions in the diplomonad Trepomonas sp. PC1.</title>
        <authorList>
            <person name="Xu F."/>
            <person name="Jerlstrom-Hultqvist J."/>
            <person name="Kolisko M."/>
            <person name="Simpson A.G.B."/>
            <person name="Roger A.J."/>
            <person name="Svard S.G."/>
            <person name="Andersson J.O."/>
        </authorList>
    </citation>
    <scope>NUCLEOTIDE SEQUENCE</scope>
    <source>
        <strain evidence="9">PC1</strain>
    </source>
</reference>
<dbReference type="InterPro" id="IPR015424">
    <property type="entry name" value="PyrdxlP-dep_Trfase"/>
</dbReference>
<dbReference type="EMBL" id="GDID01002426">
    <property type="protein sequence ID" value="JAP94180.1"/>
    <property type="molecule type" value="Transcribed_RNA"/>
</dbReference>
<feature type="domain" description="Serine hydroxymethyltransferase-like" evidence="7">
    <location>
        <begin position="2"/>
        <end position="356"/>
    </location>
</feature>
<evidence type="ECO:0000256" key="1">
    <source>
        <dbReference type="ARBA" id="ARBA00001933"/>
    </source>
</evidence>
<proteinExistence type="evidence at transcript level"/>
<dbReference type="GO" id="GO:0005737">
    <property type="term" value="C:cytoplasm"/>
    <property type="evidence" value="ECO:0007669"/>
    <property type="project" value="TreeGrafter"/>
</dbReference>